<evidence type="ECO:0000313" key="3">
    <source>
        <dbReference type="EMBL" id="MPC21266.1"/>
    </source>
</evidence>
<protein>
    <submittedName>
        <fullName evidence="3">DnaJ subfamily C member 8</fullName>
    </submittedName>
</protein>
<feature type="domain" description="J" evidence="2">
    <location>
        <begin position="34"/>
        <end position="101"/>
    </location>
</feature>
<accession>A0A5B7DJW8</accession>
<evidence type="ECO:0000313" key="4">
    <source>
        <dbReference type="Proteomes" id="UP000324222"/>
    </source>
</evidence>
<evidence type="ECO:0000256" key="1">
    <source>
        <dbReference type="SAM" id="MobiDB-lite"/>
    </source>
</evidence>
<dbReference type="OrthoDB" id="342454at2759"/>
<reference evidence="3 4" key="1">
    <citation type="submission" date="2019-05" db="EMBL/GenBank/DDBJ databases">
        <title>Another draft genome of Portunus trituberculatus and its Hox gene families provides insights of decapod evolution.</title>
        <authorList>
            <person name="Jeong J.-H."/>
            <person name="Song I."/>
            <person name="Kim S."/>
            <person name="Choi T."/>
            <person name="Kim D."/>
            <person name="Ryu S."/>
            <person name="Kim W."/>
        </authorList>
    </citation>
    <scope>NUCLEOTIDE SEQUENCE [LARGE SCALE GENOMIC DNA]</scope>
    <source>
        <tissue evidence="3">Muscle</tissue>
    </source>
</reference>
<feature type="region of interest" description="Disordered" evidence="1">
    <location>
        <begin position="200"/>
        <end position="226"/>
    </location>
</feature>
<feature type="region of interest" description="Disordered" evidence="1">
    <location>
        <begin position="151"/>
        <end position="188"/>
    </location>
</feature>
<feature type="compositionally biased region" description="Basic residues" evidence="1">
    <location>
        <begin position="207"/>
        <end position="219"/>
    </location>
</feature>
<organism evidence="3 4">
    <name type="scientific">Portunus trituberculatus</name>
    <name type="common">Swimming crab</name>
    <name type="synonym">Neptunus trituberculatus</name>
    <dbReference type="NCBI Taxonomy" id="210409"/>
    <lineage>
        <taxon>Eukaryota</taxon>
        <taxon>Metazoa</taxon>
        <taxon>Ecdysozoa</taxon>
        <taxon>Arthropoda</taxon>
        <taxon>Crustacea</taxon>
        <taxon>Multicrustacea</taxon>
        <taxon>Malacostraca</taxon>
        <taxon>Eumalacostraca</taxon>
        <taxon>Eucarida</taxon>
        <taxon>Decapoda</taxon>
        <taxon>Pleocyemata</taxon>
        <taxon>Brachyura</taxon>
        <taxon>Eubrachyura</taxon>
        <taxon>Portunoidea</taxon>
        <taxon>Portunidae</taxon>
        <taxon>Portuninae</taxon>
        <taxon>Portunus</taxon>
    </lineage>
</organism>
<dbReference type="SUPFAM" id="SSF46565">
    <property type="entry name" value="Chaperone J-domain"/>
    <property type="match status" value="1"/>
</dbReference>
<dbReference type="AlphaFoldDB" id="A0A5B7DJW8"/>
<dbReference type="CDD" id="cd06257">
    <property type="entry name" value="DnaJ"/>
    <property type="match status" value="1"/>
</dbReference>
<gene>
    <name evidence="3" type="primary">Dnajc8</name>
    <name evidence="3" type="ORF">E2C01_014247</name>
</gene>
<dbReference type="SMART" id="SM00271">
    <property type="entry name" value="DnaJ"/>
    <property type="match status" value="1"/>
</dbReference>
<feature type="region of interest" description="Disordered" evidence="1">
    <location>
        <begin position="116"/>
        <end position="135"/>
    </location>
</feature>
<dbReference type="PRINTS" id="PR00625">
    <property type="entry name" value="JDOMAIN"/>
</dbReference>
<comment type="caution">
    <text evidence="3">The sequence shown here is derived from an EMBL/GenBank/DDBJ whole genome shotgun (WGS) entry which is preliminary data.</text>
</comment>
<dbReference type="PANTHER" id="PTHR15606:SF4">
    <property type="entry name" value="DNAJ HOMOLOG SUBFAMILY C MEMBER 8"/>
    <property type="match status" value="1"/>
</dbReference>
<dbReference type="FunFam" id="1.10.287.110:FF:000158">
    <property type="entry name" value="dnaJ homolog subfamily C member 8"/>
    <property type="match status" value="1"/>
</dbReference>
<dbReference type="InterPro" id="IPR001623">
    <property type="entry name" value="DnaJ_domain"/>
</dbReference>
<dbReference type="InterPro" id="IPR036869">
    <property type="entry name" value="J_dom_sf"/>
</dbReference>
<dbReference type="Pfam" id="PF00226">
    <property type="entry name" value="DnaJ"/>
    <property type="match status" value="1"/>
</dbReference>
<dbReference type="InterPro" id="IPR042858">
    <property type="entry name" value="DNAJC8"/>
</dbReference>
<keyword evidence="4" id="KW-1185">Reference proteome</keyword>
<feature type="compositionally biased region" description="Basic and acidic residues" evidence="1">
    <location>
        <begin position="116"/>
        <end position="126"/>
    </location>
</feature>
<evidence type="ECO:0000259" key="2">
    <source>
        <dbReference type="PROSITE" id="PS50076"/>
    </source>
</evidence>
<dbReference type="Gene3D" id="1.10.287.110">
    <property type="entry name" value="DnaJ domain"/>
    <property type="match status" value="1"/>
</dbReference>
<proteinExistence type="predicted"/>
<dbReference type="Proteomes" id="UP000324222">
    <property type="component" value="Unassembled WGS sequence"/>
</dbReference>
<sequence length="226" mass="27004">MNTLKETEKRDSVLTSKQQIDRLLRPGASYANLNPFEVLQVDPRTPIEDIKKKFRRMSILVHPDKNQEDSERAQKAFDEVTKAWRCLENEGTRQKCLDIVEEAEAVVAKRIEERKKQLKKEGKDSRVDEDDPEKLKRSVYVQTMKLFADMERKRRQQEVRDQEERKRKRDQEIAEEEQKKAEKEWQKNFEESRVDRVNSWKDFQKGKSAKKFKGFKPPKHKAEARD</sequence>
<dbReference type="GO" id="GO:0005634">
    <property type="term" value="C:nucleus"/>
    <property type="evidence" value="ECO:0007669"/>
    <property type="project" value="TreeGrafter"/>
</dbReference>
<dbReference type="PANTHER" id="PTHR15606">
    <property type="entry name" value="DNAJ HOMOLOG SUBFAMILY C MEMBER 8/LIPOPOLYSACCHARIDE SPECIFIC RESPONSE-7-RELATED"/>
    <property type="match status" value="1"/>
</dbReference>
<dbReference type="EMBL" id="VSRR010000958">
    <property type="protein sequence ID" value="MPC21266.1"/>
    <property type="molecule type" value="Genomic_DNA"/>
</dbReference>
<dbReference type="PROSITE" id="PS50076">
    <property type="entry name" value="DNAJ_2"/>
    <property type="match status" value="1"/>
</dbReference>
<name>A0A5B7DJW8_PORTR</name>